<evidence type="ECO:0000256" key="5">
    <source>
        <dbReference type="ARBA" id="ARBA00022801"/>
    </source>
</evidence>
<dbReference type="GO" id="GO:0006402">
    <property type="term" value="P:mRNA catabolic process"/>
    <property type="evidence" value="ECO:0007669"/>
    <property type="project" value="UniProtKB-UniRule"/>
</dbReference>
<dbReference type="InterPro" id="IPR017705">
    <property type="entry name" value="Ribonuclease_Y"/>
</dbReference>
<evidence type="ECO:0000313" key="13">
    <source>
        <dbReference type="EMBL" id="MBS9524956.1"/>
    </source>
</evidence>
<dbReference type="SUPFAM" id="SSF109604">
    <property type="entry name" value="HD-domain/PDEase-like"/>
    <property type="match status" value="1"/>
</dbReference>
<dbReference type="GO" id="GO:0003723">
    <property type="term" value="F:RNA binding"/>
    <property type="evidence" value="ECO:0007669"/>
    <property type="project" value="UniProtKB-UniRule"/>
</dbReference>
<dbReference type="SMART" id="SM00471">
    <property type="entry name" value="HDc"/>
    <property type="match status" value="1"/>
</dbReference>
<evidence type="ECO:0000256" key="9">
    <source>
        <dbReference type="HAMAP-Rule" id="MF_00335"/>
    </source>
</evidence>
<comment type="subcellular location">
    <subcellularLocation>
        <location evidence="9">Cell membrane</location>
        <topology evidence="9">Single-pass membrane protein</topology>
    </subcellularLocation>
</comment>
<comment type="function">
    <text evidence="9">Endoribonuclease that initiates mRNA decay.</text>
</comment>
<dbReference type="InterPro" id="IPR003607">
    <property type="entry name" value="HD/PDEase_dom"/>
</dbReference>
<evidence type="ECO:0000256" key="4">
    <source>
        <dbReference type="ARBA" id="ARBA00022759"/>
    </source>
</evidence>
<keyword evidence="3 9" id="KW-0540">Nuclease</keyword>
<evidence type="ECO:0000256" key="1">
    <source>
        <dbReference type="ARBA" id="ARBA00022475"/>
    </source>
</evidence>
<dbReference type="RefSeq" id="WP_213945814.1">
    <property type="nucleotide sequence ID" value="NZ_JAHBGI010000007.1"/>
</dbReference>
<dbReference type="InterPro" id="IPR036612">
    <property type="entry name" value="KH_dom_type_1_sf"/>
</dbReference>
<evidence type="ECO:0000256" key="8">
    <source>
        <dbReference type="ARBA" id="ARBA00023136"/>
    </source>
</evidence>
<comment type="similarity">
    <text evidence="9">Belongs to the RNase Y family.</text>
</comment>
<dbReference type="Pfam" id="PF01966">
    <property type="entry name" value="HD"/>
    <property type="match status" value="1"/>
</dbReference>
<gene>
    <name evidence="9 13" type="primary">rny</name>
    <name evidence="13" type="ORF">KI659_13130</name>
</gene>
<dbReference type="GO" id="GO:0016787">
    <property type="term" value="F:hydrolase activity"/>
    <property type="evidence" value="ECO:0007669"/>
    <property type="project" value="UniProtKB-KW"/>
</dbReference>
<dbReference type="PROSITE" id="PS50084">
    <property type="entry name" value="KH_TYPE_1"/>
    <property type="match status" value="1"/>
</dbReference>
<evidence type="ECO:0000256" key="11">
    <source>
        <dbReference type="SAM" id="Coils"/>
    </source>
</evidence>
<evidence type="ECO:0000256" key="2">
    <source>
        <dbReference type="ARBA" id="ARBA00022692"/>
    </source>
</evidence>
<dbReference type="NCBIfam" id="TIGR00277">
    <property type="entry name" value="HDIG"/>
    <property type="match status" value="1"/>
</dbReference>
<organism evidence="13 14">
    <name type="scientific">Litoribacter ruber</name>
    <dbReference type="NCBI Taxonomy" id="702568"/>
    <lineage>
        <taxon>Bacteria</taxon>
        <taxon>Pseudomonadati</taxon>
        <taxon>Bacteroidota</taxon>
        <taxon>Cytophagia</taxon>
        <taxon>Cytophagales</taxon>
        <taxon>Cyclobacteriaceae</taxon>
        <taxon>Litoribacter</taxon>
    </lineage>
</organism>
<dbReference type="Pfam" id="PF00013">
    <property type="entry name" value="KH_1"/>
    <property type="match status" value="1"/>
</dbReference>
<keyword evidence="4 9" id="KW-0255">Endonuclease</keyword>
<dbReference type="HAMAP" id="MF_00335">
    <property type="entry name" value="RNase_Y"/>
    <property type="match status" value="1"/>
</dbReference>
<dbReference type="PANTHER" id="PTHR12826:SF15">
    <property type="entry name" value="RIBONUCLEASE Y"/>
    <property type="match status" value="1"/>
</dbReference>
<dbReference type="Gene3D" id="3.30.1370.10">
    <property type="entry name" value="K Homology domain, type 1"/>
    <property type="match status" value="1"/>
</dbReference>
<evidence type="ECO:0000256" key="10">
    <source>
        <dbReference type="NCBIfam" id="TIGR03319"/>
    </source>
</evidence>
<dbReference type="InterPro" id="IPR004088">
    <property type="entry name" value="KH_dom_type_1"/>
</dbReference>
<accession>A0AAP2CHS9</accession>
<proteinExistence type="inferred from homology"/>
<dbReference type="Pfam" id="PF12072">
    <property type="entry name" value="RNase_Y_N"/>
    <property type="match status" value="1"/>
</dbReference>
<sequence length="520" mass="58421">MGVTYIIIAGVVGLIVGGLLAGFFIKSNNKKIEEEAREKAKSTIREAELTGESIKKDKILEAKEKYLRLKSEFEEEVSKKKNILITNEGKLKQREQILSKEMEQLKRKEAELDSKKENLNAQLHAVQVKKEELDRVTNQRISDLEKIALLTRDEAREQIIEMLKDEAQTKASSQIKDILDQAKLTATKQAKKIVLDTIQRTATEHAIENCVSVFNIESDDIKGKIIGREGRNIRALESATGVEIVVDDTPEAIIISGFDPVRREVARLSLHRLVQDGRIHPARIEEVVAKTEKNIEEEIVEIGERTCIELGVHGLHPELIRMVGRMRFRSSYGQNLLQHSKEVAKLCATMAAEMGLNAKLAKRAGLLHDIGKVYPEEAELPHAILGMELAKKYKEHPEVVNAIGAHHDEIEMTSMISPIVQASDAISGSRPGARREIMDSYIKRLKDLEDLALSFDGVNKCFAMQAGRELRVLVDAENVDDNTAGKLSFDISQKIEKEMQYPGQIKITVIREMRAVNYAK</sequence>
<keyword evidence="7 9" id="KW-1133">Transmembrane helix</keyword>
<dbReference type="SUPFAM" id="SSF54791">
    <property type="entry name" value="Eukaryotic type KH-domain (KH-domain type I)"/>
    <property type="match status" value="1"/>
</dbReference>
<keyword evidence="6 9" id="KW-0694">RNA-binding</keyword>
<evidence type="ECO:0000256" key="6">
    <source>
        <dbReference type="ARBA" id="ARBA00022884"/>
    </source>
</evidence>
<dbReference type="InterPro" id="IPR004087">
    <property type="entry name" value="KH_dom"/>
</dbReference>
<keyword evidence="14" id="KW-1185">Reference proteome</keyword>
<dbReference type="CDD" id="cd00077">
    <property type="entry name" value="HDc"/>
    <property type="match status" value="1"/>
</dbReference>
<dbReference type="EMBL" id="JAHCMY010000007">
    <property type="protein sequence ID" value="MBS9524956.1"/>
    <property type="molecule type" value="Genomic_DNA"/>
</dbReference>
<dbReference type="NCBIfam" id="TIGR03319">
    <property type="entry name" value="RNase_Y"/>
    <property type="match status" value="1"/>
</dbReference>
<protein>
    <recommendedName>
        <fullName evidence="9 10">Ribonuclease Y</fullName>
        <shortName evidence="9">RNase Y</shortName>
        <ecNumber evidence="9 10">3.1.-.-</ecNumber>
    </recommendedName>
</protein>
<dbReference type="PROSITE" id="PS51831">
    <property type="entry name" value="HD"/>
    <property type="match status" value="1"/>
</dbReference>
<dbReference type="AlphaFoldDB" id="A0AAP2CHS9"/>
<feature type="domain" description="HD" evidence="12">
    <location>
        <begin position="336"/>
        <end position="429"/>
    </location>
</feature>
<dbReference type="InterPro" id="IPR006675">
    <property type="entry name" value="HDIG_dom"/>
</dbReference>
<keyword evidence="1 9" id="KW-1003">Cell membrane</keyword>
<dbReference type="InterPro" id="IPR022711">
    <property type="entry name" value="RNase_Y_N"/>
</dbReference>
<dbReference type="SMART" id="SM00322">
    <property type="entry name" value="KH"/>
    <property type="match status" value="1"/>
</dbReference>
<dbReference type="GO" id="GO:0004521">
    <property type="term" value="F:RNA endonuclease activity"/>
    <property type="evidence" value="ECO:0007669"/>
    <property type="project" value="UniProtKB-UniRule"/>
</dbReference>
<evidence type="ECO:0000313" key="14">
    <source>
        <dbReference type="Proteomes" id="UP001319104"/>
    </source>
</evidence>
<comment type="caution">
    <text evidence="13">The sequence shown here is derived from an EMBL/GenBank/DDBJ whole genome shotgun (WGS) entry which is preliminary data.</text>
</comment>
<dbReference type="InterPro" id="IPR006674">
    <property type="entry name" value="HD_domain"/>
</dbReference>
<evidence type="ECO:0000256" key="7">
    <source>
        <dbReference type="ARBA" id="ARBA00022989"/>
    </source>
</evidence>
<dbReference type="PANTHER" id="PTHR12826">
    <property type="entry name" value="RIBONUCLEASE Y"/>
    <property type="match status" value="1"/>
</dbReference>
<dbReference type="FunFam" id="1.10.3210.10:FF:000013">
    <property type="entry name" value="Ribonuclease Y"/>
    <property type="match status" value="1"/>
</dbReference>
<dbReference type="Gene3D" id="1.10.3210.10">
    <property type="entry name" value="Hypothetical protein af1432"/>
    <property type="match status" value="1"/>
</dbReference>
<evidence type="ECO:0000256" key="3">
    <source>
        <dbReference type="ARBA" id="ARBA00022722"/>
    </source>
</evidence>
<dbReference type="CDD" id="cd22431">
    <property type="entry name" value="KH-I_RNaseY"/>
    <property type="match status" value="1"/>
</dbReference>
<reference evidence="13 14" key="1">
    <citation type="submission" date="2021-05" db="EMBL/GenBank/DDBJ databases">
        <authorList>
            <person name="Zhang Z.D."/>
            <person name="Osman G."/>
        </authorList>
    </citation>
    <scope>NUCLEOTIDE SEQUENCE [LARGE SCALE GENOMIC DNA]</scope>
    <source>
        <strain evidence="13 14">KCTC 32217</strain>
    </source>
</reference>
<keyword evidence="8 9" id="KW-0472">Membrane</keyword>
<evidence type="ECO:0000259" key="12">
    <source>
        <dbReference type="PROSITE" id="PS51831"/>
    </source>
</evidence>
<keyword evidence="2 9" id="KW-0812">Transmembrane</keyword>
<name>A0AAP2CHS9_9BACT</name>
<keyword evidence="11" id="KW-0175">Coiled coil</keyword>
<dbReference type="GO" id="GO:0005886">
    <property type="term" value="C:plasma membrane"/>
    <property type="evidence" value="ECO:0007669"/>
    <property type="project" value="UniProtKB-SubCell"/>
</dbReference>
<dbReference type="Proteomes" id="UP001319104">
    <property type="component" value="Unassembled WGS sequence"/>
</dbReference>
<feature type="coiled-coil region" evidence="11">
    <location>
        <begin position="30"/>
        <end position="136"/>
    </location>
</feature>
<dbReference type="EC" id="3.1.-.-" evidence="9 10"/>
<keyword evidence="5 9" id="KW-0378">Hydrolase</keyword>
<feature type="transmembrane region" description="Helical" evidence="9">
    <location>
        <begin position="6"/>
        <end position="25"/>
    </location>
</feature>